<feature type="domain" description="HAMP" evidence="2">
    <location>
        <begin position="147"/>
        <end position="199"/>
    </location>
</feature>
<dbReference type="PROSITE" id="PS50885">
    <property type="entry name" value="HAMP"/>
    <property type="match status" value="1"/>
</dbReference>
<feature type="non-terminal residue" evidence="3">
    <location>
        <position position="1"/>
    </location>
</feature>
<dbReference type="InterPro" id="IPR003660">
    <property type="entry name" value="HAMP_dom"/>
</dbReference>
<dbReference type="SMART" id="SM00304">
    <property type="entry name" value="HAMP"/>
    <property type="match status" value="1"/>
</dbReference>
<keyword evidence="1" id="KW-0472">Membrane</keyword>
<evidence type="ECO:0000259" key="2">
    <source>
        <dbReference type="PROSITE" id="PS50885"/>
    </source>
</evidence>
<dbReference type="Gene3D" id="6.10.340.10">
    <property type="match status" value="1"/>
</dbReference>
<keyword evidence="1" id="KW-1133">Transmembrane helix</keyword>
<comment type="caution">
    <text evidence="3">The sequence shown here is derived from an EMBL/GenBank/DDBJ whole genome shotgun (WGS) entry which is preliminary data.</text>
</comment>
<dbReference type="CDD" id="cd06225">
    <property type="entry name" value="HAMP"/>
    <property type="match status" value="1"/>
</dbReference>
<proteinExistence type="predicted"/>
<feature type="non-terminal residue" evidence="3">
    <location>
        <position position="204"/>
    </location>
</feature>
<accession>A0ABD4KVU4</accession>
<evidence type="ECO:0000256" key="1">
    <source>
        <dbReference type="SAM" id="Phobius"/>
    </source>
</evidence>
<dbReference type="RefSeq" id="WP_194574095.1">
    <property type="nucleotide sequence ID" value="NZ_RDOM01000453.1"/>
</dbReference>
<dbReference type="SUPFAM" id="SSF158472">
    <property type="entry name" value="HAMP domain-like"/>
    <property type="match status" value="1"/>
</dbReference>
<dbReference type="Proteomes" id="UP000722957">
    <property type="component" value="Unassembled WGS sequence"/>
</dbReference>
<dbReference type="EMBL" id="RDOM01000453">
    <property type="protein sequence ID" value="MBF4274660.1"/>
    <property type="molecule type" value="Genomic_DNA"/>
</dbReference>
<dbReference type="AlphaFoldDB" id="A0ABD4KVU4"/>
<feature type="transmembrane region" description="Helical" evidence="1">
    <location>
        <begin position="125"/>
        <end position="146"/>
    </location>
</feature>
<evidence type="ECO:0000313" key="4">
    <source>
        <dbReference type="Proteomes" id="UP000722957"/>
    </source>
</evidence>
<protein>
    <submittedName>
        <fullName evidence="3">HAMP domain-containing protein</fullName>
    </submittedName>
</protein>
<dbReference type="Pfam" id="PF00672">
    <property type="entry name" value="HAMP"/>
    <property type="match status" value="1"/>
</dbReference>
<sequence>VVGEQRYKDYYNNILAVRSGKKEGEDGRAISIQQRMKELNFSQEEFGYIAKANELSEILSKLEIESMNAVEMGDKIRAQQLLFSDVYSNQLNKISAEVKKFEIALEKRLLNTVNTLRDEMVAAEYQVFASIIVSIAIILFALSIVITRILRPLSTFVGLIKQIASSNDLTIELPEGKNEIGQVGVAFNLFRHTLIDGVKKFIDA</sequence>
<reference evidence="3 4" key="1">
    <citation type="journal article" date="2021" name="PeerJ">
        <title>Analysis of 44 Vibrio anguillarum genomes reveals high genetic diversity.</title>
        <authorList>
            <person name="Hansen M.J."/>
            <person name="Dalsgaard I."/>
        </authorList>
    </citation>
    <scope>NUCLEOTIDE SEQUENCE [LARGE SCALE GENOMIC DNA]</scope>
    <source>
        <strain evidence="3 4">17-16730-2A</strain>
    </source>
</reference>
<name>A0ABD4KVU4_VIBAN</name>
<gene>
    <name evidence="3" type="ORF">EAY07_22170</name>
</gene>
<keyword evidence="1" id="KW-0812">Transmembrane</keyword>
<evidence type="ECO:0000313" key="3">
    <source>
        <dbReference type="EMBL" id="MBF4274660.1"/>
    </source>
</evidence>
<organism evidence="3 4">
    <name type="scientific">Vibrio anguillarum</name>
    <name type="common">Listonella anguillarum</name>
    <dbReference type="NCBI Taxonomy" id="55601"/>
    <lineage>
        <taxon>Bacteria</taxon>
        <taxon>Pseudomonadati</taxon>
        <taxon>Pseudomonadota</taxon>
        <taxon>Gammaproteobacteria</taxon>
        <taxon>Vibrionales</taxon>
        <taxon>Vibrionaceae</taxon>
        <taxon>Vibrio</taxon>
    </lineage>
</organism>